<name>A0A8H7VGV1_9FUNG</name>
<reference evidence="2 3" key="1">
    <citation type="submission" date="2020-12" db="EMBL/GenBank/DDBJ databases">
        <title>Metabolic potential, ecology and presence of endohyphal bacteria is reflected in genomic diversity of Mucoromycotina.</title>
        <authorList>
            <person name="Muszewska A."/>
            <person name="Okrasinska A."/>
            <person name="Steczkiewicz K."/>
            <person name="Drgas O."/>
            <person name="Orlowska M."/>
            <person name="Perlinska-Lenart U."/>
            <person name="Aleksandrzak-Piekarczyk T."/>
            <person name="Szatraj K."/>
            <person name="Zielenkiewicz U."/>
            <person name="Pilsyk S."/>
            <person name="Malc E."/>
            <person name="Mieczkowski P."/>
            <person name="Kruszewska J.S."/>
            <person name="Biernat P."/>
            <person name="Pawlowska J."/>
        </authorList>
    </citation>
    <scope>NUCLEOTIDE SEQUENCE [LARGE SCALE GENOMIC DNA]</scope>
    <source>
        <strain evidence="2 3">CBS 142.35</strain>
    </source>
</reference>
<dbReference type="InterPro" id="IPR022210">
    <property type="entry name" value="TF_GCR1-like"/>
</dbReference>
<dbReference type="GO" id="GO:0000981">
    <property type="term" value="F:DNA-binding transcription factor activity, RNA polymerase II-specific"/>
    <property type="evidence" value="ECO:0007669"/>
    <property type="project" value="TreeGrafter"/>
</dbReference>
<gene>
    <name evidence="2" type="ORF">INT45_011595</name>
</gene>
<dbReference type="PANTHER" id="PTHR37784">
    <property type="entry name" value="PROTEIN MSN1"/>
    <property type="match status" value="1"/>
</dbReference>
<proteinExistence type="predicted"/>
<dbReference type="PANTHER" id="PTHR37784:SF4">
    <property type="entry name" value="TRANSCRIPTION FACTOR-LIKE PROTEIN EUC1"/>
    <property type="match status" value="1"/>
</dbReference>
<accession>A0A8H7VGV1</accession>
<organism evidence="2 3">
    <name type="scientific">Circinella minor</name>
    <dbReference type="NCBI Taxonomy" id="1195481"/>
    <lineage>
        <taxon>Eukaryota</taxon>
        <taxon>Fungi</taxon>
        <taxon>Fungi incertae sedis</taxon>
        <taxon>Mucoromycota</taxon>
        <taxon>Mucoromycotina</taxon>
        <taxon>Mucoromycetes</taxon>
        <taxon>Mucorales</taxon>
        <taxon>Lichtheimiaceae</taxon>
        <taxon>Circinella</taxon>
    </lineage>
</organism>
<dbReference type="InterPro" id="IPR052146">
    <property type="entry name" value="HOT1"/>
</dbReference>
<dbReference type="AlphaFoldDB" id="A0A8H7VGV1"/>
<dbReference type="Pfam" id="PF12550">
    <property type="entry name" value="GCR1_C"/>
    <property type="match status" value="1"/>
</dbReference>
<dbReference type="OrthoDB" id="428577at2759"/>
<dbReference type="GO" id="GO:0000978">
    <property type="term" value="F:RNA polymerase II cis-regulatory region sequence-specific DNA binding"/>
    <property type="evidence" value="ECO:0007669"/>
    <property type="project" value="TreeGrafter"/>
</dbReference>
<dbReference type="EMBL" id="JAEPRB010000232">
    <property type="protein sequence ID" value="KAG2218407.1"/>
    <property type="molecule type" value="Genomic_DNA"/>
</dbReference>
<dbReference type="Proteomes" id="UP000646827">
    <property type="component" value="Unassembled WGS sequence"/>
</dbReference>
<feature type="domain" description="Transcription activator GCR1-like" evidence="1">
    <location>
        <begin position="35"/>
        <end position="118"/>
    </location>
</feature>
<evidence type="ECO:0000259" key="1">
    <source>
        <dbReference type="Pfam" id="PF12550"/>
    </source>
</evidence>
<dbReference type="GO" id="GO:0060963">
    <property type="term" value="P:positive regulation of ribosomal protein gene transcription by RNA polymerase II"/>
    <property type="evidence" value="ECO:0007669"/>
    <property type="project" value="TreeGrafter"/>
</dbReference>
<sequence length="150" mass="16982">MVVHHSESMVAENVPSISPQHLQDPASGSSETLHYELYSNIQTVNEVWREWSVGFAEHLPAVSELENKWKAAWRPTTTMRQCFSRRLLIVKAVKAIAEQKRELEGSEIHAAQLLNEYRSSKSLSLNQLILDLKTTNPASLIALNVTKTFK</sequence>
<keyword evidence="3" id="KW-1185">Reference proteome</keyword>
<comment type="caution">
    <text evidence="2">The sequence shown here is derived from an EMBL/GenBank/DDBJ whole genome shotgun (WGS) entry which is preliminary data.</text>
</comment>
<protein>
    <recommendedName>
        <fullName evidence="1">Transcription activator GCR1-like domain-containing protein</fullName>
    </recommendedName>
</protein>
<evidence type="ECO:0000313" key="2">
    <source>
        <dbReference type="EMBL" id="KAG2218407.1"/>
    </source>
</evidence>
<evidence type="ECO:0000313" key="3">
    <source>
        <dbReference type="Proteomes" id="UP000646827"/>
    </source>
</evidence>